<feature type="compositionally biased region" description="Low complexity" evidence="1">
    <location>
        <begin position="444"/>
        <end position="455"/>
    </location>
</feature>
<feature type="region of interest" description="Disordered" evidence="1">
    <location>
        <begin position="1558"/>
        <end position="1600"/>
    </location>
</feature>
<organism evidence="2 3">
    <name type="scientific">Dimargaris cristalligena</name>
    <dbReference type="NCBI Taxonomy" id="215637"/>
    <lineage>
        <taxon>Eukaryota</taxon>
        <taxon>Fungi</taxon>
        <taxon>Fungi incertae sedis</taxon>
        <taxon>Zoopagomycota</taxon>
        <taxon>Kickxellomycotina</taxon>
        <taxon>Dimargaritomycetes</taxon>
        <taxon>Dimargaritales</taxon>
        <taxon>Dimargaritaceae</taxon>
        <taxon>Dimargaris</taxon>
    </lineage>
</organism>
<feature type="compositionally biased region" description="Polar residues" evidence="1">
    <location>
        <begin position="200"/>
        <end position="225"/>
    </location>
</feature>
<feature type="compositionally biased region" description="Acidic residues" evidence="1">
    <location>
        <begin position="1333"/>
        <end position="1346"/>
    </location>
</feature>
<feature type="compositionally biased region" description="Polar residues" evidence="1">
    <location>
        <begin position="412"/>
        <end position="431"/>
    </location>
</feature>
<feature type="region of interest" description="Disordered" evidence="1">
    <location>
        <begin position="1293"/>
        <end position="1465"/>
    </location>
</feature>
<dbReference type="EMBL" id="ML002394">
    <property type="protein sequence ID" value="RKP38199.1"/>
    <property type="molecule type" value="Genomic_DNA"/>
</dbReference>
<feature type="compositionally biased region" description="Low complexity" evidence="1">
    <location>
        <begin position="1076"/>
        <end position="1107"/>
    </location>
</feature>
<feature type="compositionally biased region" description="Basic and acidic residues" evidence="1">
    <location>
        <begin position="1137"/>
        <end position="1147"/>
    </location>
</feature>
<feature type="compositionally biased region" description="Polar residues" evidence="1">
    <location>
        <begin position="797"/>
        <end position="814"/>
    </location>
</feature>
<feature type="compositionally biased region" description="Polar residues" evidence="1">
    <location>
        <begin position="1308"/>
        <end position="1321"/>
    </location>
</feature>
<feature type="compositionally biased region" description="Polar residues" evidence="1">
    <location>
        <begin position="172"/>
        <end position="184"/>
    </location>
</feature>
<feature type="region of interest" description="Disordered" evidence="1">
    <location>
        <begin position="672"/>
        <end position="744"/>
    </location>
</feature>
<feature type="region of interest" description="Disordered" evidence="1">
    <location>
        <begin position="337"/>
        <end position="362"/>
    </location>
</feature>
<feature type="compositionally biased region" description="Low complexity" evidence="1">
    <location>
        <begin position="347"/>
        <end position="362"/>
    </location>
</feature>
<feature type="region of interest" description="Disordered" evidence="1">
    <location>
        <begin position="20"/>
        <end position="53"/>
    </location>
</feature>
<sequence>MTSLPSTCPPTHPELKVLAAVSSTTPRLPSATPPPRSSPARPEYVPSGPATTTVTTHNTAAAAVSPGPLGKPRAIAAAAAAAFAASSSFSSRLASPEHRGESRSGTTCLPARALFTSPSGSSSGIVRLGGHITTTTTTTTHSLQLSPPQRPPQSPPPPPPSSFESNPRRVRSVSTTDASYTRSPWSYYPSHMSRAHDLASSVSSKTGSPISSARSTLSRPPSWSEFSLGEDDDTANGFHLDRSDSPAKEGGGGRAFLTTTASFPSGQRPDPVTSMRFTRSHEPEVNPPYSGDEMEGDTRRGRQAHQQQSSPPIASFPPARDSRSPIVQRSTLRSFQLAASGGGGGNSSSSSSSGRRVHSFSSTISPHISEMIMATIGHRRITSPAALRANAKPPSTTAAIKPNPKKHPHSPDTISPQNISQSGLTADSQRSIRPVASRRRLNISGSTPTLTGTSGKEPVRLHYESGDTTETDSDFETSTVQHSPLQRVRTTNPSVQRSPGPMYAYRPTAEPPMARAATDPSNQSISFFNEFPSGQSSSPVAPAPATFSGPGSDYNGGDTTETDEDIQLRFFGRDLISDPEQSPSGTQPPTLNTATIIPTTTTIPAATVTATAPTVVTLSGRRCSSTSLLSVGPTPGTKSVHRNHRNLSYPLSSFNSQENALIAMLESTTPTAVAVSERGDTTDSDASLAEEPTIDPSQSGLKRLKRSRGRRQLRRPPGPIAAASPIVNTQPDLPLPSSGGDAAANTELASDATDSLDEDVRFDPKKLLLLRPSFLTPTLTAPQSPPHELPRLGGLSAETSHLSTPQAQRSSARSHTPLPLATDSPSTATVTPSAAAHGRNLRTRPGSVAPPVSSAHLSTSGSGPPGTHRRHASYNPHLPTEPKREPGTFLATTFETRIRPGGQRRHSTVPLHSGAPNDPHPNRPINPSLGPSNPLSTTHQDTPPRTRLLDDDMASLLRSPDMHLVSPTPFTRHRAKSWFTNRTTGSSSSSSSSSTLGLPAFLNLSSQQVAMGGGSGATTELVTRPRSLTTDFITARPTKRLRTPSPTPIFNGAGFPPPGTPLSTARTGIVKKLKGSLSLPPSRPGPELGPSLSPTSSTTRTPSISLTNDVAAEVLASLPGSGSRSRRSTKGLVTPPRLDDVPVKEEQGGSSTDTDEEPPRPVGTPYRQLQAQLAANNDQLPFGSPLPLRFYTVPGDGTLPPLPVPPSPALGSVLATASATTMLSPGRVFIRQSSASSSSSSVIPLLASPQLPPGRGGPRPVAFSEFESSLPYCVRSKIKTKEVVTVPKMATSCTTATAPGTTSKKSTVPASTHNLDNQPQRPSSPPIAQPGDPEYDEDATESETELEIIRLEHLPPSLPPSSGVPGPYHPPPPSFVAATPSRRLNRRKPFAQATTTTSAGAPAVKEGTEVKPESLTGPSPIVGRTHPEEVVSRDSLPPRSHRQLDFARRSPRSGIRSQPTPDIFISTTEDLPTTLLETNGATSRGMGISTPELLLQSSPLLSTAPLPTLTSANPNSTTTTTSSSPSSPSKKPRDELPRSYEGFFKRLETSSLNRLSPRKILAGQRTRLHRKEASVGDGAPTMGQLNNATSSVSYSSSSSLSPTTFDQNAKALASGSGGGDGGSAADTVSYLIGVAASVIVNIIIIKFFTSTIDNHASPRCLHFHSSHHHTSTVQPIG</sequence>
<feature type="region of interest" description="Disordered" evidence="1">
    <location>
        <begin position="1039"/>
        <end position="1164"/>
    </location>
</feature>
<feature type="compositionally biased region" description="Low complexity" evidence="1">
    <location>
        <begin position="1504"/>
        <end position="1529"/>
    </location>
</feature>
<feature type="compositionally biased region" description="Low complexity" evidence="1">
    <location>
        <begin position="1590"/>
        <end position="1600"/>
    </location>
</feature>
<feature type="compositionally biased region" description="Low complexity" evidence="1">
    <location>
        <begin position="821"/>
        <end position="836"/>
    </location>
</feature>
<feature type="region of interest" description="Disordered" evidence="1">
    <location>
        <begin position="91"/>
        <end position="184"/>
    </location>
</feature>
<reference evidence="3" key="1">
    <citation type="journal article" date="2018" name="Nat. Microbiol.">
        <title>Leveraging single-cell genomics to expand the fungal tree of life.</title>
        <authorList>
            <person name="Ahrendt S.R."/>
            <person name="Quandt C.A."/>
            <person name="Ciobanu D."/>
            <person name="Clum A."/>
            <person name="Salamov A."/>
            <person name="Andreopoulos B."/>
            <person name="Cheng J.F."/>
            <person name="Woyke T."/>
            <person name="Pelin A."/>
            <person name="Henrissat B."/>
            <person name="Reynolds N.K."/>
            <person name="Benny G.L."/>
            <person name="Smith M.E."/>
            <person name="James T.Y."/>
            <person name="Grigoriev I.V."/>
        </authorList>
    </citation>
    <scope>NUCLEOTIDE SEQUENCE [LARGE SCALE GENOMIC DNA]</scope>
    <source>
        <strain evidence="3">RSA 468</strain>
    </source>
</reference>
<protein>
    <submittedName>
        <fullName evidence="2">Uncharacterized protein</fullName>
    </submittedName>
</protein>
<feature type="region of interest" description="Disordered" evidence="1">
    <location>
        <begin position="1504"/>
        <end position="1536"/>
    </location>
</feature>
<feature type="compositionally biased region" description="Basic residues" evidence="1">
    <location>
        <begin position="702"/>
        <end position="714"/>
    </location>
</feature>
<name>A0A4V1J587_9FUNG</name>
<feature type="compositionally biased region" description="Low complexity" evidence="1">
    <location>
        <begin position="133"/>
        <end position="147"/>
    </location>
</feature>
<feature type="compositionally biased region" description="Pro residues" evidence="1">
    <location>
        <begin position="148"/>
        <end position="161"/>
    </location>
</feature>
<feature type="compositionally biased region" description="Polar residues" evidence="1">
    <location>
        <begin position="480"/>
        <end position="497"/>
    </location>
</feature>
<dbReference type="Proteomes" id="UP000268162">
    <property type="component" value="Unassembled WGS sequence"/>
</dbReference>
<evidence type="ECO:0000313" key="3">
    <source>
        <dbReference type="Proteomes" id="UP000268162"/>
    </source>
</evidence>
<keyword evidence="3" id="KW-1185">Reference proteome</keyword>
<evidence type="ECO:0000256" key="1">
    <source>
        <dbReference type="SAM" id="MobiDB-lite"/>
    </source>
</evidence>
<feature type="region of interest" description="Disordered" evidence="1">
    <location>
        <begin position="533"/>
        <end position="557"/>
    </location>
</feature>
<evidence type="ECO:0000313" key="2">
    <source>
        <dbReference type="EMBL" id="RKP38199.1"/>
    </source>
</evidence>
<feature type="region of interest" description="Disordered" evidence="1">
    <location>
        <begin position="388"/>
        <end position="520"/>
    </location>
</feature>
<feature type="compositionally biased region" description="Low complexity" evidence="1">
    <location>
        <begin position="1293"/>
        <end position="1307"/>
    </location>
</feature>
<gene>
    <name evidence="2" type="ORF">BJ085DRAFT_37408</name>
</gene>
<proteinExistence type="predicted"/>
<feature type="region of interest" description="Disordered" evidence="1">
    <location>
        <begin position="198"/>
        <end position="325"/>
    </location>
</feature>
<feature type="region of interest" description="Disordered" evidence="1">
    <location>
        <begin position="776"/>
        <end position="947"/>
    </location>
</feature>
<accession>A0A4V1J587</accession>
<feature type="compositionally biased region" description="Polar residues" evidence="1">
    <location>
        <begin position="929"/>
        <end position="941"/>
    </location>
</feature>